<evidence type="ECO:0000259" key="1">
    <source>
        <dbReference type="SMART" id="SM00871"/>
    </source>
</evidence>
<dbReference type="Pfam" id="PF14526">
    <property type="entry name" value="Cass2"/>
    <property type="match status" value="1"/>
</dbReference>
<keyword evidence="3" id="KW-1185">Reference proteome</keyword>
<dbReference type="SMART" id="SM00871">
    <property type="entry name" value="AraC_E_bind"/>
    <property type="match status" value="1"/>
</dbReference>
<dbReference type="InterPro" id="IPR011256">
    <property type="entry name" value="Reg_factor_effector_dom_sf"/>
</dbReference>
<accession>A0A379M3X7</accession>
<dbReference type="EMBL" id="UGVI01000001">
    <property type="protein sequence ID" value="SUE17009.1"/>
    <property type="molecule type" value="Genomic_DNA"/>
</dbReference>
<protein>
    <submittedName>
        <fullName evidence="2">AraC family transcriptional regulator</fullName>
    </submittedName>
</protein>
<dbReference type="OrthoDB" id="4540146at2"/>
<dbReference type="Gene3D" id="3.20.80.10">
    <property type="entry name" value="Regulatory factor, effector binding domain"/>
    <property type="match status" value="1"/>
</dbReference>
<name>A0A379M3X7_9NOCA</name>
<dbReference type="SUPFAM" id="SSF55136">
    <property type="entry name" value="Probable bacterial effector-binding domain"/>
    <property type="match status" value="1"/>
</dbReference>
<sequence length="153" mass="16967">MSFQIVERRETLVAGVPVRSPRRALGKLRDPHLEIAWSAVLNGDTSGPFATAYTDHAEDIGSYYTQTVGFCCESIDDVPPGYVISRVPAGTYAKFSVVGSRFTDIFDDLWRQIWDAEAEGRIIRAFTGDFESYPHAFGIDLYVAIVVPGRGEE</sequence>
<evidence type="ECO:0000313" key="3">
    <source>
        <dbReference type="Proteomes" id="UP000254569"/>
    </source>
</evidence>
<dbReference type="InterPro" id="IPR053182">
    <property type="entry name" value="YobU-like_regulator"/>
</dbReference>
<gene>
    <name evidence="2" type="ORF">NCTC13296_03906</name>
</gene>
<dbReference type="RefSeq" id="WP_064064626.1">
    <property type="nucleotide sequence ID" value="NZ_LPZN01000044.1"/>
</dbReference>
<reference evidence="2 3" key="1">
    <citation type="submission" date="2018-06" db="EMBL/GenBank/DDBJ databases">
        <authorList>
            <consortium name="Pathogen Informatics"/>
            <person name="Doyle S."/>
        </authorList>
    </citation>
    <scope>NUCLEOTIDE SEQUENCE [LARGE SCALE GENOMIC DNA]</scope>
    <source>
        <strain evidence="2 3">NCTC13296</strain>
    </source>
</reference>
<dbReference type="InterPro" id="IPR029441">
    <property type="entry name" value="Cass2"/>
</dbReference>
<organism evidence="2 3">
    <name type="scientific">Rhodococcus gordoniae</name>
    <dbReference type="NCBI Taxonomy" id="223392"/>
    <lineage>
        <taxon>Bacteria</taxon>
        <taxon>Bacillati</taxon>
        <taxon>Actinomycetota</taxon>
        <taxon>Actinomycetes</taxon>
        <taxon>Mycobacteriales</taxon>
        <taxon>Nocardiaceae</taxon>
        <taxon>Rhodococcus</taxon>
    </lineage>
</organism>
<feature type="domain" description="AraC effector-binding" evidence="1">
    <location>
        <begin position="1"/>
        <end position="146"/>
    </location>
</feature>
<dbReference type="AlphaFoldDB" id="A0A379M3X7"/>
<evidence type="ECO:0000313" key="2">
    <source>
        <dbReference type="EMBL" id="SUE17009.1"/>
    </source>
</evidence>
<dbReference type="PANTHER" id="PTHR36444:SF2">
    <property type="entry name" value="TRANSCRIPTIONAL REGULATOR PROTEIN YOBU-RELATED"/>
    <property type="match status" value="1"/>
</dbReference>
<dbReference type="PANTHER" id="PTHR36444">
    <property type="entry name" value="TRANSCRIPTIONAL REGULATOR PROTEIN YOBU-RELATED"/>
    <property type="match status" value="1"/>
</dbReference>
<dbReference type="InterPro" id="IPR010499">
    <property type="entry name" value="AraC_E-bd"/>
</dbReference>
<dbReference type="Proteomes" id="UP000254569">
    <property type="component" value="Unassembled WGS sequence"/>
</dbReference>
<proteinExistence type="predicted"/>